<proteinExistence type="predicted"/>
<keyword evidence="2" id="KW-0812">Transmembrane</keyword>
<keyword evidence="3" id="KW-1185">Reference proteome</keyword>
<feature type="region of interest" description="Disordered" evidence="1">
    <location>
        <begin position="1"/>
        <end position="43"/>
    </location>
</feature>
<dbReference type="GeneID" id="121212743"/>
<evidence type="ECO:0000256" key="2">
    <source>
        <dbReference type="SAM" id="Phobius"/>
    </source>
</evidence>
<evidence type="ECO:0000313" key="4">
    <source>
        <dbReference type="RefSeq" id="XP_040942084.1"/>
    </source>
</evidence>
<evidence type="ECO:0000256" key="1">
    <source>
        <dbReference type="SAM" id="MobiDB-lite"/>
    </source>
</evidence>
<dbReference type="Proteomes" id="UP000818029">
    <property type="component" value="Chromosome A13"/>
</dbReference>
<reference evidence="4" key="2">
    <citation type="submission" date="2025-08" db="UniProtKB">
        <authorList>
            <consortium name="RefSeq"/>
        </authorList>
    </citation>
    <scope>IDENTIFICATION</scope>
</reference>
<protein>
    <submittedName>
        <fullName evidence="4">Uncharacterized protein</fullName>
    </submittedName>
</protein>
<accession>A0ABM2ZHE1</accession>
<keyword evidence="2" id="KW-0472">Membrane</keyword>
<gene>
    <name evidence="4" type="primary">LOC121212743</name>
</gene>
<sequence length="139" mass="15839">MGVENKGGSRPLGPDLDDRGETPRRRNQGHFRRSDTREGPVIGKRWRRACEEVPDRARGAGSGRRGGMRRKEKPRFSAAKILASWARFFLLFRFGLEFVNGLLILGLLFGLSCWYGPRQILGFTVFDQPLSIFTKIIFL</sequence>
<evidence type="ECO:0000313" key="3">
    <source>
        <dbReference type="Proteomes" id="UP000818029"/>
    </source>
</evidence>
<keyword evidence="2" id="KW-1133">Transmembrane helix</keyword>
<reference evidence="3" key="1">
    <citation type="journal article" date="2020" name="Nat. Genet.">
        <title>Genomic diversifications of five Gossypium allopolyploid species and their impact on cotton improvement.</title>
        <authorList>
            <person name="Chen Z.J."/>
            <person name="Sreedasyam A."/>
            <person name="Ando A."/>
            <person name="Song Q."/>
            <person name="De Santiago L.M."/>
            <person name="Hulse-Kemp A.M."/>
            <person name="Ding M."/>
            <person name="Ye W."/>
            <person name="Kirkbride R.C."/>
            <person name="Jenkins J."/>
            <person name="Plott C."/>
            <person name="Lovell J."/>
            <person name="Lin Y.M."/>
            <person name="Vaughn R."/>
            <person name="Liu B."/>
            <person name="Simpson S."/>
            <person name="Scheffler B.E."/>
            <person name="Wen L."/>
            <person name="Saski C.A."/>
            <person name="Grover C.E."/>
            <person name="Hu G."/>
            <person name="Conover J.L."/>
            <person name="Carlson J.W."/>
            <person name="Shu S."/>
            <person name="Boston L.B."/>
            <person name="Williams M."/>
            <person name="Peterson D.G."/>
            <person name="McGee K."/>
            <person name="Jones D.C."/>
            <person name="Wendel J.F."/>
            <person name="Stelly D.M."/>
            <person name="Grimwood J."/>
            <person name="Schmutz J."/>
        </authorList>
    </citation>
    <scope>NUCLEOTIDE SEQUENCE [LARGE SCALE GENOMIC DNA]</scope>
    <source>
        <strain evidence="3">cv. TM-1</strain>
    </source>
</reference>
<organism evidence="3 4">
    <name type="scientific">Gossypium hirsutum</name>
    <name type="common">Upland cotton</name>
    <name type="synonym">Gossypium mexicanum</name>
    <dbReference type="NCBI Taxonomy" id="3635"/>
    <lineage>
        <taxon>Eukaryota</taxon>
        <taxon>Viridiplantae</taxon>
        <taxon>Streptophyta</taxon>
        <taxon>Embryophyta</taxon>
        <taxon>Tracheophyta</taxon>
        <taxon>Spermatophyta</taxon>
        <taxon>Magnoliopsida</taxon>
        <taxon>eudicotyledons</taxon>
        <taxon>Gunneridae</taxon>
        <taxon>Pentapetalae</taxon>
        <taxon>rosids</taxon>
        <taxon>malvids</taxon>
        <taxon>Malvales</taxon>
        <taxon>Malvaceae</taxon>
        <taxon>Malvoideae</taxon>
        <taxon>Gossypium</taxon>
    </lineage>
</organism>
<name>A0ABM2ZHE1_GOSHI</name>
<feature type="transmembrane region" description="Helical" evidence="2">
    <location>
        <begin position="98"/>
        <end position="116"/>
    </location>
</feature>
<dbReference type="RefSeq" id="XP_040942084.1">
    <property type="nucleotide sequence ID" value="XM_041086150.1"/>
</dbReference>